<dbReference type="Gene3D" id="1.10.10.10">
    <property type="entry name" value="Winged helix-like DNA-binding domain superfamily/Winged helix DNA-binding domain"/>
    <property type="match status" value="2"/>
</dbReference>
<accession>A0ABV5YHQ1</accession>
<gene>
    <name evidence="5" type="ORF">ACFFNX_15355</name>
</gene>
<dbReference type="PANTHER" id="PTHR30154:SF34">
    <property type="entry name" value="TRANSCRIPTIONAL REGULATOR AZLB"/>
    <property type="match status" value="1"/>
</dbReference>
<dbReference type="SUPFAM" id="SSF46785">
    <property type="entry name" value="Winged helix' DNA-binding domain"/>
    <property type="match status" value="2"/>
</dbReference>
<evidence type="ECO:0000256" key="3">
    <source>
        <dbReference type="ARBA" id="ARBA00023163"/>
    </source>
</evidence>
<dbReference type="Proteomes" id="UP001589627">
    <property type="component" value="Unassembled WGS sequence"/>
</dbReference>
<dbReference type="PANTHER" id="PTHR30154">
    <property type="entry name" value="LEUCINE-RESPONSIVE REGULATORY PROTEIN"/>
    <property type="match status" value="1"/>
</dbReference>
<dbReference type="Pfam" id="PF01037">
    <property type="entry name" value="AsnC_trans_reg"/>
    <property type="match status" value="1"/>
</dbReference>
<keyword evidence="1" id="KW-0805">Transcription regulation</keyword>
<dbReference type="InterPro" id="IPR036390">
    <property type="entry name" value="WH_DNA-bd_sf"/>
</dbReference>
<keyword evidence="6" id="KW-1185">Reference proteome</keyword>
<dbReference type="PRINTS" id="PR00033">
    <property type="entry name" value="HTHASNC"/>
</dbReference>
<reference evidence="5 6" key="1">
    <citation type="submission" date="2024-09" db="EMBL/GenBank/DDBJ databases">
        <authorList>
            <person name="Sun Q."/>
            <person name="Mori K."/>
        </authorList>
    </citation>
    <scope>NUCLEOTIDE SEQUENCE [LARGE SCALE GENOMIC DNA]</scope>
    <source>
        <strain evidence="5 6">TBRC 0563</strain>
    </source>
</reference>
<dbReference type="InterPro" id="IPR000485">
    <property type="entry name" value="AsnC-type_HTH_dom"/>
</dbReference>
<dbReference type="SUPFAM" id="SSF54909">
    <property type="entry name" value="Dimeric alpha+beta barrel"/>
    <property type="match status" value="1"/>
</dbReference>
<keyword evidence="2" id="KW-0238">DNA-binding</keyword>
<feature type="domain" description="HTH asnC-type" evidence="4">
    <location>
        <begin position="175"/>
        <end position="235"/>
    </location>
</feature>
<comment type="caution">
    <text evidence="5">The sequence shown here is derived from an EMBL/GenBank/DDBJ whole genome shotgun (WGS) entry which is preliminary data.</text>
</comment>
<dbReference type="InterPro" id="IPR019887">
    <property type="entry name" value="Tscrpt_reg_AsnC/Lrp_C"/>
</dbReference>
<dbReference type="Pfam" id="PF13404">
    <property type="entry name" value="HTH_AsnC-type"/>
    <property type="match status" value="2"/>
</dbReference>
<sequence>MPVHSVTDDLDARLVHALQLDGRAPFSTLAAVLGTSPQTVARRYARLREPGGLRVIGRTDPPRDRVRWMVRLSSTPDAAVTIAQAVARRADASFVALASGGTEVICVAEGPGDMSETPLLRRLPQTPRVVAVRAHQLLHLIFGGRSGWYAKLDALSSEQVAALRPPVPSGDPVTPDRVDHLLLEALSRDGRTGSAALSRIAAVTESSVRRRVQRLRDAGLLYFDLQLDPAVLGYHSTTLLWLSVTPARLEPVAAELAGHAEVAFAAVTTGRANIVAALICRTADDLYRYLTRSLSPLDGIVQVETVPVMRQVKHLTSDGLVRPG</sequence>
<keyword evidence="3" id="KW-0804">Transcription</keyword>
<evidence type="ECO:0000313" key="6">
    <source>
        <dbReference type="Proteomes" id="UP001589627"/>
    </source>
</evidence>
<dbReference type="EMBL" id="JBHLZP010000095">
    <property type="protein sequence ID" value="MFB9833567.1"/>
    <property type="molecule type" value="Genomic_DNA"/>
</dbReference>
<dbReference type="PROSITE" id="PS50956">
    <property type="entry name" value="HTH_ASNC_2"/>
    <property type="match status" value="1"/>
</dbReference>
<proteinExistence type="predicted"/>
<protein>
    <submittedName>
        <fullName evidence="5">Lrp/AsnC family transcriptional regulator</fullName>
    </submittedName>
</protein>
<organism evidence="5 6">
    <name type="scientific">Actinoallomurus acaciae</name>
    <dbReference type="NCBI Taxonomy" id="502577"/>
    <lineage>
        <taxon>Bacteria</taxon>
        <taxon>Bacillati</taxon>
        <taxon>Actinomycetota</taxon>
        <taxon>Actinomycetes</taxon>
        <taxon>Streptosporangiales</taxon>
        <taxon>Thermomonosporaceae</taxon>
        <taxon>Actinoallomurus</taxon>
    </lineage>
</organism>
<evidence type="ECO:0000256" key="2">
    <source>
        <dbReference type="ARBA" id="ARBA00023125"/>
    </source>
</evidence>
<dbReference type="InterPro" id="IPR036388">
    <property type="entry name" value="WH-like_DNA-bd_sf"/>
</dbReference>
<evidence type="ECO:0000256" key="1">
    <source>
        <dbReference type="ARBA" id="ARBA00023015"/>
    </source>
</evidence>
<evidence type="ECO:0000313" key="5">
    <source>
        <dbReference type="EMBL" id="MFB9833567.1"/>
    </source>
</evidence>
<dbReference type="InterPro" id="IPR019888">
    <property type="entry name" value="Tscrpt_reg_AsnC-like"/>
</dbReference>
<dbReference type="InterPro" id="IPR011008">
    <property type="entry name" value="Dimeric_a/b-barrel"/>
</dbReference>
<evidence type="ECO:0000259" key="4">
    <source>
        <dbReference type="PROSITE" id="PS50956"/>
    </source>
</evidence>
<name>A0ABV5YHQ1_9ACTN</name>
<dbReference type="SMART" id="SM00344">
    <property type="entry name" value="HTH_ASNC"/>
    <property type="match status" value="2"/>
</dbReference>
<dbReference type="Gene3D" id="3.30.70.920">
    <property type="match status" value="1"/>
</dbReference>